<dbReference type="STRING" id="764103.G7DS82"/>
<keyword evidence="7" id="KW-1185">Reference proteome</keyword>
<dbReference type="Pfam" id="PF02782">
    <property type="entry name" value="FGGY_C"/>
    <property type="match status" value="1"/>
</dbReference>
<dbReference type="GO" id="GO:0019321">
    <property type="term" value="P:pentose metabolic process"/>
    <property type="evidence" value="ECO:0007669"/>
    <property type="project" value="TreeGrafter"/>
</dbReference>
<dbReference type="Proteomes" id="UP000009131">
    <property type="component" value="Unassembled WGS sequence"/>
</dbReference>
<protein>
    <recommendedName>
        <fullName evidence="8">Carbohydrate kinase FGGY C-terminal domain-containing protein</fullName>
    </recommendedName>
</protein>
<evidence type="ECO:0000256" key="1">
    <source>
        <dbReference type="ARBA" id="ARBA00009156"/>
    </source>
</evidence>
<reference evidence="6 7" key="2">
    <citation type="journal article" date="2012" name="Open Biol.">
        <title>Characteristics of nucleosomes and linker DNA regions on the genome of the basidiomycete Mixia osmundae revealed by mono- and dinucleosome mapping.</title>
        <authorList>
            <person name="Nishida H."/>
            <person name="Kondo S."/>
            <person name="Matsumoto T."/>
            <person name="Suzuki Y."/>
            <person name="Yoshikawa H."/>
            <person name="Taylor T.D."/>
            <person name="Sugiyama J."/>
        </authorList>
    </citation>
    <scope>NUCLEOTIDE SEQUENCE [LARGE SCALE GENOMIC DNA]</scope>
    <source>
        <strain evidence="7">CBS 9802 / IAM 14324 / JCM 22182 / KY 12970</strain>
    </source>
</reference>
<gene>
    <name evidence="6" type="primary">Mo00083</name>
    <name evidence="6" type="ORF">E5Q_00083</name>
</gene>
<reference evidence="6 7" key="1">
    <citation type="journal article" date="2011" name="J. Gen. Appl. Microbiol.">
        <title>Draft genome sequencing of the enigmatic basidiomycete Mixia osmundae.</title>
        <authorList>
            <person name="Nishida H."/>
            <person name="Nagatsuka Y."/>
            <person name="Sugiyama J."/>
        </authorList>
    </citation>
    <scope>NUCLEOTIDE SEQUENCE [LARGE SCALE GENOMIC DNA]</scope>
    <source>
        <strain evidence="7">CBS 9802 / IAM 14324 / JCM 22182 / KY 12970</strain>
    </source>
</reference>
<dbReference type="RefSeq" id="XP_014566092.1">
    <property type="nucleotide sequence ID" value="XM_014710606.1"/>
</dbReference>
<evidence type="ECO:0000313" key="7">
    <source>
        <dbReference type="Proteomes" id="UP000009131"/>
    </source>
</evidence>
<dbReference type="PANTHER" id="PTHR43435">
    <property type="entry name" value="RIBULOKINASE"/>
    <property type="match status" value="1"/>
</dbReference>
<dbReference type="InParanoid" id="G7DS82"/>
<feature type="domain" description="Carbohydrate kinase FGGY N-terminal" evidence="4">
    <location>
        <begin position="5"/>
        <end position="279"/>
    </location>
</feature>
<proteinExistence type="inferred from homology"/>
<dbReference type="GO" id="GO:0019150">
    <property type="term" value="F:D-ribulokinase activity"/>
    <property type="evidence" value="ECO:0007669"/>
    <property type="project" value="TreeGrafter"/>
</dbReference>
<dbReference type="CDD" id="cd07782">
    <property type="entry name" value="ASKHA_NBD_FGGY_D-RBK"/>
    <property type="match status" value="1"/>
</dbReference>
<dbReference type="InterPro" id="IPR018485">
    <property type="entry name" value="FGGY_C"/>
</dbReference>
<comment type="similarity">
    <text evidence="1">Belongs to the FGGY kinase family.</text>
</comment>
<dbReference type="OMA" id="HKAMWHE"/>
<dbReference type="InterPro" id="IPR006003">
    <property type="entry name" value="FGGY_RbtK-like"/>
</dbReference>
<dbReference type="eggNOG" id="KOG2517">
    <property type="taxonomic scope" value="Eukaryota"/>
</dbReference>
<accession>G7DS82</accession>
<keyword evidence="2" id="KW-0808">Transferase</keyword>
<sequence>MSKSYYIGVDVGTGSARAALVDTTGEILAESVYATTTYRDERNADIFEQSTSEIWQSICKACKDVLAEAKIPKEQVKGIGFDATCSLAVSDLKGEPMSVTADEWGVGDAKHNIILWADHRAVEEAATINASGSMVLKYVGGTMSLEMEIPKVLWLKKHMPQEYFRQSMFFDLPDFLTYLATGDLSRSNCSLACKCSYVPPGVEGSEGWNKEFFHKIGLGELAEDQFKQVGGIPGKTGLILTAGQPVGKGVSAKAAEQLGLAEGTPVGSGVIDAYAGWVGTVGADMPDLKGSEKPSLDESRHRLAAIAGTSTCHIVQSDKPVFVPGVWGPYLHAVFPGFWMNEGGQSSTGQLIDFMIDTHPAADRVKAIAKERKTNHFSILQEILETTLKTQRASFLTYLTKDYYLYPDLHGNRSPLADNQMKGILVGMKLDKTVTDLALRYFATLEAIALQTRQIMDEMNKNGHEITSIFMSGGLVKNPLLMQLLADICNVPIQLPFSHSASVVLGSAMLGRAAGDEFAADSSSIADQKTAEDRSHGMKDRLWGIMSEMSRPGSTVTPKAGEQEKRLLEVKYKIFKQLIDSQKLWRQEVSDALAN</sequence>
<dbReference type="AlphaFoldDB" id="G7DS82"/>
<dbReference type="HOGENOM" id="CLU_009281_10_1_1"/>
<evidence type="ECO:0000256" key="2">
    <source>
        <dbReference type="ARBA" id="ARBA00022679"/>
    </source>
</evidence>
<evidence type="ECO:0000256" key="3">
    <source>
        <dbReference type="ARBA" id="ARBA00022777"/>
    </source>
</evidence>
<evidence type="ECO:0000259" key="5">
    <source>
        <dbReference type="Pfam" id="PF02782"/>
    </source>
</evidence>
<dbReference type="NCBIfam" id="TIGR01315">
    <property type="entry name" value="5C_CHO_kinase"/>
    <property type="match status" value="1"/>
</dbReference>
<evidence type="ECO:0000259" key="4">
    <source>
        <dbReference type="Pfam" id="PF00370"/>
    </source>
</evidence>
<dbReference type="InterPro" id="IPR018484">
    <property type="entry name" value="FGGY_N"/>
</dbReference>
<feature type="domain" description="Carbohydrate kinase FGGY C-terminal" evidence="5">
    <location>
        <begin position="303"/>
        <end position="513"/>
    </location>
</feature>
<evidence type="ECO:0000313" key="6">
    <source>
        <dbReference type="EMBL" id="GAA93442.1"/>
    </source>
</evidence>
<dbReference type="InterPro" id="IPR043129">
    <property type="entry name" value="ATPase_NBD"/>
</dbReference>
<evidence type="ECO:0008006" key="8">
    <source>
        <dbReference type="Google" id="ProtNLM"/>
    </source>
</evidence>
<organism evidence="6 7">
    <name type="scientific">Mixia osmundae (strain CBS 9802 / IAM 14324 / JCM 22182 / KY 12970)</name>
    <dbReference type="NCBI Taxonomy" id="764103"/>
    <lineage>
        <taxon>Eukaryota</taxon>
        <taxon>Fungi</taxon>
        <taxon>Dikarya</taxon>
        <taxon>Basidiomycota</taxon>
        <taxon>Pucciniomycotina</taxon>
        <taxon>Mixiomycetes</taxon>
        <taxon>Mixiales</taxon>
        <taxon>Mixiaceae</taxon>
        <taxon>Mixia</taxon>
    </lineage>
</organism>
<dbReference type="GO" id="GO:0005737">
    <property type="term" value="C:cytoplasm"/>
    <property type="evidence" value="ECO:0007669"/>
    <property type="project" value="TreeGrafter"/>
</dbReference>
<dbReference type="OrthoDB" id="203824at2759"/>
<dbReference type="PANTHER" id="PTHR43435:SF4">
    <property type="entry name" value="FGGY CARBOHYDRATE KINASE DOMAIN-CONTAINING PROTEIN"/>
    <property type="match status" value="1"/>
</dbReference>
<dbReference type="Pfam" id="PF00370">
    <property type="entry name" value="FGGY_N"/>
    <property type="match status" value="1"/>
</dbReference>
<comment type="caution">
    <text evidence="6">The sequence shown here is derived from an EMBL/GenBank/DDBJ whole genome shotgun (WGS) entry which is preliminary data.</text>
</comment>
<dbReference type="Gene3D" id="3.30.420.40">
    <property type="match status" value="1"/>
</dbReference>
<dbReference type="Gene3D" id="1.20.58.2240">
    <property type="match status" value="1"/>
</dbReference>
<keyword evidence="3" id="KW-0418">Kinase</keyword>
<dbReference type="SUPFAM" id="SSF53067">
    <property type="entry name" value="Actin-like ATPase domain"/>
    <property type="match status" value="2"/>
</dbReference>
<name>G7DS82_MIXOS</name>
<dbReference type="EMBL" id="BABT02000004">
    <property type="protein sequence ID" value="GAA93442.1"/>
    <property type="molecule type" value="Genomic_DNA"/>
</dbReference>